<keyword evidence="4" id="KW-0804">Transcription</keyword>
<feature type="domain" description="TF-B3" evidence="6">
    <location>
        <begin position="129"/>
        <end position="163"/>
    </location>
</feature>
<organism evidence="7 8">
    <name type="scientific">Coptis chinensis</name>
    <dbReference type="NCBI Taxonomy" id="261450"/>
    <lineage>
        <taxon>Eukaryota</taxon>
        <taxon>Viridiplantae</taxon>
        <taxon>Streptophyta</taxon>
        <taxon>Embryophyta</taxon>
        <taxon>Tracheophyta</taxon>
        <taxon>Spermatophyta</taxon>
        <taxon>Magnoliopsida</taxon>
        <taxon>Ranunculales</taxon>
        <taxon>Ranunculaceae</taxon>
        <taxon>Coptidoideae</taxon>
        <taxon>Coptis</taxon>
    </lineage>
</organism>
<proteinExistence type="predicted"/>
<dbReference type="PROSITE" id="PS50863">
    <property type="entry name" value="B3"/>
    <property type="match status" value="1"/>
</dbReference>
<evidence type="ECO:0000313" key="7">
    <source>
        <dbReference type="EMBL" id="KAF9614178.1"/>
    </source>
</evidence>
<keyword evidence="2" id="KW-0805">Transcription regulation</keyword>
<dbReference type="Gene3D" id="2.40.330.10">
    <property type="entry name" value="DNA-binding pseudobarrel domain"/>
    <property type="match status" value="1"/>
</dbReference>
<evidence type="ECO:0000313" key="8">
    <source>
        <dbReference type="Proteomes" id="UP000631114"/>
    </source>
</evidence>
<dbReference type="AlphaFoldDB" id="A0A835ICS0"/>
<dbReference type="InterPro" id="IPR044837">
    <property type="entry name" value="REM16-like"/>
</dbReference>
<dbReference type="EMBL" id="JADFTS010000003">
    <property type="protein sequence ID" value="KAF9614178.1"/>
    <property type="molecule type" value="Genomic_DNA"/>
</dbReference>
<name>A0A835ICS0_9MAGN</name>
<dbReference type="SUPFAM" id="SSF101936">
    <property type="entry name" value="DNA-binding pseudobarrel domain"/>
    <property type="match status" value="1"/>
</dbReference>
<evidence type="ECO:0000256" key="5">
    <source>
        <dbReference type="ARBA" id="ARBA00023242"/>
    </source>
</evidence>
<keyword evidence="8" id="KW-1185">Reference proteome</keyword>
<reference evidence="7 8" key="1">
    <citation type="submission" date="2020-10" db="EMBL/GenBank/DDBJ databases">
        <title>The Coptis chinensis genome and diversification of protoberbering-type alkaloids.</title>
        <authorList>
            <person name="Wang B."/>
            <person name="Shu S."/>
            <person name="Song C."/>
            <person name="Liu Y."/>
        </authorList>
    </citation>
    <scope>NUCLEOTIDE SEQUENCE [LARGE SCALE GENOMIC DNA]</scope>
    <source>
        <strain evidence="7">HL-2020</strain>
        <tissue evidence="7">Leaf</tissue>
    </source>
</reference>
<keyword evidence="5" id="KW-0539">Nucleus</keyword>
<dbReference type="PANTHER" id="PTHR31391:SF106">
    <property type="entry name" value="B3 DOMAIN-CONTAINING PROTEIN OS01G0723500"/>
    <property type="match status" value="1"/>
</dbReference>
<sequence>MKADVTWGVTVKKTYKLQHVLWECRFSKEIWDWLSETFNCKKGFNNFKEAMKMNKKQSSIIRPMWHAAVVAGMQERCVSKIVETLPWNSKVLMMTPSFSTSSIRPYYGMEYLDIAIVFYGSQCSLILIGWPKFVKGNNLEEGDIYEFELIEDALLKVHIVSKYEDVSPTTKNMKVLPIHEQHLRANASVPPKEKDIAMEASRALKLKHPSFEVAMKFQYVKHGNGDEPPGVIEPHGNVGNGDEPTGIVGNEVEGNGNVGMVKPGIVRNVGNVGTVGAKRRRAARLTSMLEQDSVTMKTTMNQLRGAMAWWNSKIRLTVGDVGGM</sequence>
<evidence type="ECO:0000256" key="2">
    <source>
        <dbReference type="ARBA" id="ARBA00023015"/>
    </source>
</evidence>
<accession>A0A835ICS0</accession>
<keyword evidence="3" id="KW-0238">DNA-binding</keyword>
<gene>
    <name evidence="7" type="ORF">IFM89_015686</name>
</gene>
<comment type="caution">
    <text evidence="7">The sequence shown here is derived from an EMBL/GenBank/DDBJ whole genome shotgun (WGS) entry which is preliminary data.</text>
</comment>
<dbReference type="InterPro" id="IPR015300">
    <property type="entry name" value="DNA-bd_pseudobarrel_sf"/>
</dbReference>
<evidence type="ECO:0000256" key="4">
    <source>
        <dbReference type="ARBA" id="ARBA00023163"/>
    </source>
</evidence>
<comment type="subcellular location">
    <subcellularLocation>
        <location evidence="1">Nucleus</location>
    </subcellularLocation>
</comment>
<evidence type="ECO:0000256" key="3">
    <source>
        <dbReference type="ARBA" id="ARBA00023125"/>
    </source>
</evidence>
<protein>
    <recommendedName>
        <fullName evidence="6">TF-B3 domain-containing protein</fullName>
    </recommendedName>
</protein>
<dbReference type="Proteomes" id="UP000631114">
    <property type="component" value="Unassembled WGS sequence"/>
</dbReference>
<evidence type="ECO:0000259" key="6">
    <source>
        <dbReference type="PROSITE" id="PS50863"/>
    </source>
</evidence>
<dbReference type="OrthoDB" id="623918at2759"/>
<dbReference type="PANTHER" id="PTHR31391">
    <property type="entry name" value="B3 DOMAIN-CONTAINING PROTEIN OS11G0197600-RELATED"/>
    <property type="match status" value="1"/>
</dbReference>
<evidence type="ECO:0000256" key="1">
    <source>
        <dbReference type="ARBA" id="ARBA00004123"/>
    </source>
</evidence>
<dbReference type="InterPro" id="IPR003340">
    <property type="entry name" value="B3_DNA-bd"/>
</dbReference>
<dbReference type="GO" id="GO:0003677">
    <property type="term" value="F:DNA binding"/>
    <property type="evidence" value="ECO:0007669"/>
    <property type="project" value="UniProtKB-KW"/>
</dbReference>
<dbReference type="GO" id="GO:0005634">
    <property type="term" value="C:nucleus"/>
    <property type="evidence" value="ECO:0007669"/>
    <property type="project" value="UniProtKB-SubCell"/>
</dbReference>